<dbReference type="GO" id="GO:0003723">
    <property type="term" value="F:RNA binding"/>
    <property type="evidence" value="ECO:0007669"/>
    <property type="project" value="TreeGrafter"/>
</dbReference>
<evidence type="ECO:0000256" key="3">
    <source>
        <dbReference type="ARBA" id="ARBA00022737"/>
    </source>
</evidence>
<feature type="compositionally biased region" description="Basic residues" evidence="5">
    <location>
        <begin position="567"/>
        <end position="577"/>
    </location>
</feature>
<keyword evidence="2" id="KW-0698">rRNA processing</keyword>
<dbReference type="Pfam" id="PF23231">
    <property type="entry name" value="HAT_Syf1_CNRKL1_C"/>
    <property type="match status" value="1"/>
</dbReference>
<protein>
    <recommendedName>
        <fullName evidence="6">S1 motif domain-containing protein</fullName>
    </recommendedName>
</protein>
<dbReference type="FunFam" id="2.40.50.140:FF:000159">
    <property type="entry name" value="rRNA biogenesis protein rrp5"/>
    <property type="match status" value="1"/>
</dbReference>
<dbReference type="SUPFAM" id="SSF48452">
    <property type="entry name" value="TPR-like"/>
    <property type="match status" value="2"/>
</dbReference>
<dbReference type="Gene3D" id="2.40.50.140">
    <property type="entry name" value="Nucleic acid-binding proteins"/>
    <property type="match status" value="3"/>
</dbReference>
<dbReference type="InterPro" id="IPR012340">
    <property type="entry name" value="NA-bd_OB-fold"/>
</dbReference>
<accession>A0A5N5JLW4</accession>
<feature type="domain" description="S1 motif" evidence="6">
    <location>
        <begin position="397"/>
        <end position="467"/>
    </location>
</feature>
<sequence length="863" mass="98050">MDPKSNCNADSCMIEDKLVPEQYEFSSGQCVSGYVYKVDGDWAWLTISRHLKAKLFVLDSACEPSELQEFQKRFYVGKAVTGHVLNYNKEKASLRLVLHPFAASQTLVDGGAPIMDDLQSNDPWDNVTAHIRKGAVIGGRISKILPGVGGLLVQLGPHIHGRVHFTELQESLVPDPLSAYKEGQFVKSKVLEISHPVKGTIHIDLSLHLSLNGTLHQNSAEFSNNQEKYYAIILTLIEAEKHCDAATISTQIILQFLFYPRFLLFKVESSAYLNPAQPEAYILSSAISHARRDAPSKRVDKIEDLQRGMVVQGYVKNVSSKGCFISLSRKLDAKILISNLSDGFIDDPVKEFPIGKLVTGRVLSVEHLSKRIEVTLKSSTSNGSKSENSDLSHLHVGEIISGRIKRVESYGLFIAIDHTNLVGLCHMSQLLDDHIGNIESKYRAGEKVTAKILKVDEERRRISLGMKNLDVQDEMDSSKEESDEEMSENDSKDGSNAQVKIFSESSLLGIHNIDVECQNERSILAQAESRTSIPPLEVTLDDMEHSHPVDVLFQNQGHLDEADTMVNKKKQEKKKPKKLSEQEITAAEDRRLEGDEPRTADEFEMVIRSSPNNSFLWIAYMRFMLSLADIEKARSIAERALNTINFREEDEKLNIWVAYFNLENEYGNPPEDAVKKVFQRALQYCDPKKVHLALLKMYTKTNQNKLAEELLDKMVKKFKHSCKFWLKRVKWLLKQKQDGVQSVVQRALLCLPRHKHIKFISQTAIREFKCGVADRGRTLFEEILREYPKRTDLWSVYLDQEIKLGDVDVIRALFERAISLSLPPKKMKFLFKKYLEFEKPLGDDKQIESVKQKAMEYVQNTLA</sequence>
<dbReference type="EMBL" id="VDCV01000016">
    <property type="protein sequence ID" value="KAB5519566.1"/>
    <property type="molecule type" value="Genomic_DNA"/>
</dbReference>
<dbReference type="GO" id="GO:0006364">
    <property type="term" value="P:rRNA processing"/>
    <property type="evidence" value="ECO:0007669"/>
    <property type="project" value="UniProtKB-KW"/>
</dbReference>
<dbReference type="InterPro" id="IPR045209">
    <property type="entry name" value="Rrp5"/>
</dbReference>
<dbReference type="Pfam" id="PF23459">
    <property type="entry name" value="S1_RRP5"/>
    <property type="match status" value="1"/>
</dbReference>
<evidence type="ECO:0000256" key="1">
    <source>
        <dbReference type="ARBA" id="ARBA00004604"/>
    </source>
</evidence>
<comment type="subcellular location">
    <subcellularLocation>
        <location evidence="1">Nucleus</location>
        <location evidence="1">Nucleolus</location>
    </subcellularLocation>
</comment>
<dbReference type="InterPro" id="IPR055430">
    <property type="entry name" value="HAT_Syf1_CNRKL1_C"/>
</dbReference>
<proteinExistence type="predicted"/>
<reference evidence="8" key="1">
    <citation type="journal article" date="2019" name="Gigascience">
        <title>De novo genome assembly of the endangered Acer yangbiense, a plant species with extremely small populations endemic to Yunnan Province, China.</title>
        <authorList>
            <person name="Yang J."/>
            <person name="Wariss H.M."/>
            <person name="Tao L."/>
            <person name="Zhang R."/>
            <person name="Yun Q."/>
            <person name="Hollingsworth P."/>
            <person name="Dao Z."/>
            <person name="Luo G."/>
            <person name="Guo H."/>
            <person name="Ma Y."/>
            <person name="Sun W."/>
        </authorList>
    </citation>
    <scope>NUCLEOTIDE SEQUENCE [LARGE SCALE GENOMIC DNA]</scope>
    <source>
        <strain evidence="8">cv. br00</strain>
    </source>
</reference>
<dbReference type="SUPFAM" id="SSF50249">
    <property type="entry name" value="Nucleic acid-binding proteins"/>
    <property type="match status" value="4"/>
</dbReference>
<keyword evidence="3" id="KW-0677">Repeat</keyword>
<name>A0A5N5JLW4_9ROSI</name>
<dbReference type="SMART" id="SM00386">
    <property type="entry name" value="HAT"/>
    <property type="match status" value="6"/>
</dbReference>
<dbReference type="FunFam" id="1.25.40.10:FF:000065">
    <property type="entry name" value="Programmed cell death 11"/>
    <property type="match status" value="1"/>
</dbReference>
<feature type="domain" description="S1 motif" evidence="6">
    <location>
        <begin position="308"/>
        <end position="377"/>
    </location>
</feature>
<dbReference type="CDD" id="cd05703">
    <property type="entry name" value="S1_Rrp5_repeat_hs12_sc9"/>
    <property type="match status" value="1"/>
</dbReference>
<dbReference type="SMART" id="SM00316">
    <property type="entry name" value="S1"/>
    <property type="match status" value="4"/>
</dbReference>
<dbReference type="Gene3D" id="1.25.40.10">
    <property type="entry name" value="Tetratricopeptide repeat domain"/>
    <property type="match status" value="2"/>
</dbReference>
<dbReference type="InterPro" id="IPR003107">
    <property type="entry name" value="HAT"/>
</dbReference>
<evidence type="ECO:0000256" key="5">
    <source>
        <dbReference type="SAM" id="MobiDB-lite"/>
    </source>
</evidence>
<dbReference type="PANTHER" id="PTHR23270">
    <property type="entry name" value="PROGRAMMED CELL DEATH PROTEIN 11 PRE-RRNA PROCESSING PROTEIN RRP5"/>
    <property type="match status" value="1"/>
</dbReference>
<feature type="region of interest" description="Disordered" evidence="5">
    <location>
        <begin position="567"/>
        <end position="595"/>
    </location>
</feature>
<evidence type="ECO:0000259" key="6">
    <source>
        <dbReference type="PROSITE" id="PS50126"/>
    </source>
</evidence>
<feature type="compositionally biased region" description="Acidic residues" evidence="5">
    <location>
        <begin position="471"/>
        <end position="488"/>
    </location>
</feature>
<dbReference type="InterPro" id="IPR003029">
    <property type="entry name" value="S1_domain"/>
</dbReference>
<keyword evidence="4" id="KW-0539">Nucleus</keyword>
<comment type="caution">
    <text evidence="7">The sequence shown here is derived from an EMBL/GenBank/DDBJ whole genome shotgun (WGS) entry which is preliminary data.</text>
</comment>
<dbReference type="InterPro" id="IPR057302">
    <property type="entry name" value="Rrp5_S1"/>
</dbReference>
<gene>
    <name evidence="7" type="ORF">DKX38_023885</name>
</gene>
<evidence type="ECO:0000256" key="2">
    <source>
        <dbReference type="ARBA" id="ARBA00022552"/>
    </source>
</evidence>
<dbReference type="InterPro" id="IPR011990">
    <property type="entry name" value="TPR-like_helical_dom_sf"/>
</dbReference>
<dbReference type="PANTHER" id="PTHR23270:SF10">
    <property type="entry name" value="PROTEIN RRP5 HOMOLOG"/>
    <property type="match status" value="1"/>
</dbReference>
<evidence type="ECO:0000313" key="7">
    <source>
        <dbReference type="EMBL" id="KAB5519566.1"/>
    </source>
</evidence>
<evidence type="ECO:0000313" key="8">
    <source>
        <dbReference type="Proteomes" id="UP000326939"/>
    </source>
</evidence>
<feature type="domain" description="S1 motif" evidence="6">
    <location>
        <begin position="134"/>
        <end position="206"/>
    </location>
</feature>
<feature type="region of interest" description="Disordered" evidence="5">
    <location>
        <begin position="466"/>
        <end position="496"/>
    </location>
</feature>
<dbReference type="AlphaFoldDB" id="A0A5N5JLW4"/>
<dbReference type="Pfam" id="PF00575">
    <property type="entry name" value="S1"/>
    <property type="match status" value="2"/>
</dbReference>
<dbReference type="PROSITE" id="PS50126">
    <property type="entry name" value="S1"/>
    <property type="match status" value="4"/>
</dbReference>
<keyword evidence="8" id="KW-1185">Reference proteome</keyword>
<feature type="domain" description="S1 motif" evidence="6">
    <location>
        <begin position="28"/>
        <end position="99"/>
    </location>
</feature>
<dbReference type="Proteomes" id="UP000326939">
    <property type="component" value="Chromosome 16"/>
</dbReference>
<dbReference type="FunFam" id="2.40.50.140:FF:000155">
    <property type="entry name" value="rRNA biogenesis protein RRP5"/>
    <property type="match status" value="1"/>
</dbReference>
<evidence type="ECO:0000256" key="4">
    <source>
        <dbReference type="ARBA" id="ARBA00023242"/>
    </source>
</evidence>
<organism evidence="7 8">
    <name type="scientific">Salix brachista</name>
    <dbReference type="NCBI Taxonomy" id="2182728"/>
    <lineage>
        <taxon>Eukaryota</taxon>
        <taxon>Viridiplantae</taxon>
        <taxon>Streptophyta</taxon>
        <taxon>Embryophyta</taxon>
        <taxon>Tracheophyta</taxon>
        <taxon>Spermatophyta</taxon>
        <taxon>Magnoliopsida</taxon>
        <taxon>eudicotyledons</taxon>
        <taxon>Gunneridae</taxon>
        <taxon>Pentapetalae</taxon>
        <taxon>rosids</taxon>
        <taxon>fabids</taxon>
        <taxon>Malpighiales</taxon>
        <taxon>Salicaceae</taxon>
        <taxon>Saliceae</taxon>
        <taxon>Salix</taxon>
    </lineage>
</organism>
<dbReference type="GO" id="GO:0032040">
    <property type="term" value="C:small-subunit processome"/>
    <property type="evidence" value="ECO:0007669"/>
    <property type="project" value="TreeGrafter"/>
</dbReference>